<reference evidence="2" key="1">
    <citation type="journal article" date="2019" name="Int. J. Syst. Evol. Microbiol.">
        <title>The Global Catalogue of Microorganisms (GCM) 10K type strain sequencing project: providing services to taxonomists for standard genome sequencing and annotation.</title>
        <authorList>
            <consortium name="The Broad Institute Genomics Platform"/>
            <consortium name="The Broad Institute Genome Sequencing Center for Infectious Disease"/>
            <person name="Wu L."/>
            <person name="Ma J."/>
        </authorList>
    </citation>
    <scope>NUCLEOTIDE SEQUENCE [LARGE SCALE GENOMIC DNA]</scope>
    <source>
        <strain evidence="2">NBRC 104970</strain>
    </source>
</reference>
<protein>
    <submittedName>
        <fullName evidence="1">Late control protein D</fullName>
    </submittedName>
</protein>
<dbReference type="Proteomes" id="UP001156836">
    <property type="component" value="Unassembled WGS sequence"/>
</dbReference>
<dbReference type="Pfam" id="PF05954">
    <property type="entry name" value="Phage_GPD"/>
    <property type="match status" value="1"/>
</dbReference>
<comment type="caution">
    <text evidence="1">The sequence shown here is derived from an EMBL/GenBank/DDBJ whole genome shotgun (WGS) entry which is preliminary data.</text>
</comment>
<sequence length="347" mass="37698">MDPRPRVARPLFRLAIDGEDITQRLEDRLESLTLTDNRGFEADQLDLTLLDHDGRLALPRRGVKLSLSLGWSDSGLVDKGTYLVDEVEHSGSPDKLTLRARSADLRAGLTTQREHSYHRQTVGAIVRTVAARNQLQPVLGEGLADEQIEHLDQTNESDANLLTRLAQQCDAIATVKADRLLFCRAGQAATATGDPLPTVTITRASGDSHRFTFADRDAYSAVTAYYHDGKAARKRAITVNGKGATSGKGTNPSSDSVRVLRHTYATKATATRAAKAEWERLQRGVAQFALTLAQGRPDLFPETPVTVAGFKSEIDGEGWLVVRVVHALGGGGFTTALELELRPIAEV</sequence>
<dbReference type="EMBL" id="BSOZ01000005">
    <property type="protein sequence ID" value="GLS03496.1"/>
    <property type="molecule type" value="Genomic_DNA"/>
</dbReference>
<evidence type="ECO:0000313" key="2">
    <source>
        <dbReference type="Proteomes" id="UP001156836"/>
    </source>
</evidence>
<accession>A0ABQ6BQA8</accession>
<dbReference type="PANTHER" id="PTHR35862">
    <property type="entry name" value="FELS-2 PROPHAGE PROTEIN"/>
    <property type="match status" value="1"/>
</dbReference>
<dbReference type="InterPro" id="IPR052726">
    <property type="entry name" value="Phage_Baseplate_Hub"/>
</dbReference>
<proteinExistence type="predicted"/>
<name>A0ABQ6BQA8_9NEIS</name>
<organism evidence="1 2">
    <name type="scientific">Chitiniphilus shinanonensis</name>
    <dbReference type="NCBI Taxonomy" id="553088"/>
    <lineage>
        <taxon>Bacteria</taxon>
        <taxon>Pseudomonadati</taxon>
        <taxon>Pseudomonadota</taxon>
        <taxon>Betaproteobacteria</taxon>
        <taxon>Neisseriales</taxon>
        <taxon>Chitinibacteraceae</taxon>
        <taxon>Chitiniphilus</taxon>
    </lineage>
</organism>
<dbReference type="RefSeq" id="WP_018748809.1">
    <property type="nucleotide sequence ID" value="NZ_BSOZ01000005.1"/>
</dbReference>
<evidence type="ECO:0000313" key="1">
    <source>
        <dbReference type="EMBL" id="GLS03496.1"/>
    </source>
</evidence>
<gene>
    <name evidence="1" type="ORF">GCM10007860_06400</name>
</gene>
<dbReference type="SUPFAM" id="SSF69279">
    <property type="entry name" value="Phage tail proteins"/>
    <property type="match status" value="1"/>
</dbReference>
<dbReference type="PANTHER" id="PTHR35862:SF3">
    <property type="entry name" value="FELS-2 PROPHAGE PROTEIN"/>
    <property type="match status" value="1"/>
</dbReference>
<keyword evidence="2" id="KW-1185">Reference proteome</keyword>